<protein>
    <submittedName>
        <fullName evidence="2">Uncharacterized protein</fullName>
    </submittedName>
</protein>
<name>A0AAV3U4N5_9ALTE</name>
<evidence type="ECO:0000256" key="1">
    <source>
        <dbReference type="SAM" id="Phobius"/>
    </source>
</evidence>
<keyword evidence="1" id="KW-0472">Membrane</keyword>
<accession>A0AAV3U4N5</accession>
<dbReference type="Proteomes" id="UP001409585">
    <property type="component" value="Unassembled WGS sequence"/>
</dbReference>
<feature type="transmembrane region" description="Helical" evidence="1">
    <location>
        <begin position="7"/>
        <end position="26"/>
    </location>
</feature>
<reference evidence="3" key="1">
    <citation type="journal article" date="2019" name="Int. J. Syst. Evol. Microbiol.">
        <title>The Global Catalogue of Microorganisms (GCM) 10K type strain sequencing project: providing services to taxonomists for standard genome sequencing and annotation.</title>
        <authorList>
            <consortium name="The Broad Institute Genomics Platform"/>
            <consortium name="The Broad Institute Genome Sequencing Center for Infectious Disease"/>
            <person name="Wu L."/>
            <person name="Ma J."/>
        </authorList>
    </citation>
    <scope>NUCLEOTIDE SEQUENCE [LARGE SCALE GENOMIC DNA]</scope>
    <source>
        <strain evidence="3">JCM 19134</strain>
    </source>
</reference>
<keyword evidence="1" id="KW-1133">Transmembrane helix</keyword>
<keyword evidence="1" id="KW-0812">Transmembrane</keyword>
<comment type="caution">
    <text evidence="2">The sequence shown here is derived from an EMBL/GenBank/DDBJ whole genome shotgun (WGS) entry which is preliminary data.</text>
</comment>
<keyword evidence="3" id="KW-1185">Reference proteome</keyword>
<dbReference type="EMBL" id="BAABLX010000027">
    <property type="protein sequence ID" value="GAA4948285.1"/>
    <property type="molecule type" value="Genomic_DNA"/>
</dbReference>
<gene>
    <name evidence="2" type="ORF">GCM10025791_30290</name>
</gene>
<sequence length="165" mass="18052">MILTNKHVVAAFIITPILAILGYFAVDTLVSEKPHAAEDGGSYPLVAKSNCRYTSGQCEMKNGALNVRIAPQFNDNGTLTLTLTSNQPLQSAQFAVADMDQATTQPTTWSATDAQGTEWTATIQVPQPKQQLQLVVNASDSLFYGATELTFLNYQATFDEDFRRQ</sequence>
<evidence type="ECO:0000313" key="3">
    <source>
        <dbReference type="Proteomes" id="UP001409585"/>
    </source>
</evidence>
<dbReference type="AlphaFoldDB" id="A0AAV3U4N5"/>
<organism evidence="2 3">
    <name type="scientific">Halioxenophilus aromaticivorans</name>
    <dbReference type="NCBI Taxonomy" id="1306992"/>
    <lineage>
        <taxon>Bacteria</taxon>
        <taxon>Pseudomonadati</taxon>
        <taxon>Pseudomonadota</taxon>
        <taxon>Gammaproteobacteria</taxon>
        <taxon>Alteromonadales</taxon>
        <taxon>Alteromonadaceae</taxon>
        <taxon>Halioxenophilus</taxon>
    </lineage>
</organism>
<evidence type="ECO:0000313" key="2">
    <source>
        <dbReference type="EMBL" id="GAA4948285.1"/>
    </source>
</evidence>
<dbReference type="RefSeq" id="WP_345424018.1">
    <property type="nucleotide sequence ID" value="NZ_AP031496.1"/>
</dbReference>
<proteinExistence type="predicted"/>